<evidence type="ECO:0000256" key="1">
    <source>
        <dbReference type="ARBA" id="ARBA00006479"/>
    </source>
</evidence>
<organism evidence="2 3">
    <name type="scientific">Streptomyces rhizosphaericus</name>
    <dbReference type="NCBI Taxonomy" id="114699"/>
    <lineage>
        <taxon>Bacteria</taxon>
        <taxon>Bacillati</taxon>
        <taxon>Actinomycetota</taxon>
        <taxon>Actinomycetes</taxon>
        <taxon>Kitasatosporales</taxon>
        <taxon>Streptomycetaceae</taxon>
        <taxon>Streptomyces</taxon>
        <taxon>Streptomyces violaceusniger group</taxon>
    </lineage>
</organism>
<dbReference type="Gene3D" id="1.10.10.10">
    <property type="entry name" value="Winged helix-like DNA-binding domain superfamily/Winged helix DNA-binding domain"/>
    <property type="match status" value="1"/>
</dbReference>
<dbReference type="SUPFAM" id="SSF46785">
    <property type="entry name" value="Winged helix' DNA-binding domain"/>
    <property type="match status" value="1"/>
</dbReference>
<name>A0ABP3Z8X8_9ACTN</name>
<evidence type="ECO:0000313" key="3">
    <source>
        <dbReference type="Proteomes" id="UP001500418"/>
    </source>
</evidence>
<sequence length="440" mass="44358">MGQMNRRTVRDLRRGNRSTLLRQLYFRGPVSRQELGTLTGLSSGSVSNVVGELLADELVEEAGSVESDGGRPRTLLRVTPGGGHLIGVDVGETHVRVELFDLALTELARWEHPLTPGGLERDPEPVVGHILTGLNAVVDKSGASPEAVIGVGVGVPGVVEQGDEILVHGPTAGRDAVPLERLLRTGTQLPLFIDNGATAQGQAEMWFGAGRGADNAVIALIGSGVGAAIVTAGVPYRGATSSAGEWGHTVVQVGGRACRCGAVGCLEAYVGAQAVLDRYGHGARGAGVDGADGAVGGGEGGLDGAAEGGVGGLDGAAEGDVGGADGAGEDQQAAFAAIVGAAGSEARAREVLEETAAYLGAGIADLINLFNPERIILGGWAGLLLGGRVLPRIRAATASYALRRPYAQTEIGLAELGPDAVALGAATLPLAHFLATGGAR</sequence>
<dbReference type="EMBL" id="BAAAID010000002">
    <property type="protein sequence ID" value="GAA0916277.1"/>
    <property type="molecule type" value="Genomic_DNA"/>
</dbReference>
<dbReference type="PROSITE" id="PS01125">
    <property type="entry name" value="ROK"/>
    <property type="match status" value="1"/>
</dbReference>
<dbReference type="Pfam" id="PF00480">
    <property type="entry name" value="ROK"/>
    <property type="match status" value="1"/>
</dbReference>
<protein>
    <submittedName>
        <fullName evidence="2">ROK family transcriptional regulator</fullName>
    </submittedName>
</protein>
<gene>
    <name evidence="2" type="ORF">GCM10009575_004510</name>
</gene>
<dbReference type="PANTHER" id="PTHR18964">
    <property type="entry name" value="ROK (REPRESSOR, ORF, KINASE) FAMILY"/>
    <property type="match status" value="1"/>
</dbReference>
<dbReference type="InterPro" id="IPR000600">
    <property type="entry name" value="ROK"/>
</dbReference>
<accession>A0ABP3Z8X8</accession>
<evidence type="ECO:0000313" key="2">
    <source>
        <dbReference type="EMBL" id="GAA0916277.1"/>
    </source>
</evidence>
<dbReference type="InterPro" id="IPR043129">
    <property type="entry name" value="ATPase_NBD"/>
</dbReference>
<dbReference type="Proteomes" id="UP001500418">
    <property type="component" value="Unassembled WGS sequence"/>
</dbReference>
<dbReference type="InterPro" id="IPR036390">
    <property type="entry name" value="WH_DNA-bd_sf"/>
</dbReference>
<keyword evidence="3" id="KW-1185">Reference proteome</keyword>
<dbReference type="InterPro" id="IPR036388">
    <property type="entry name" value="WH-like_DNA-bd_sf"/>
</dbReference>
<dbReference type="SUPFAM" id="SSF53067">
    <property type="entry name" value="Actin-like ATPase domain"/>
    <property type="match status" value="1"/>
</dbReference>
<dbReference type="Gene3D" id="3.30.420.40">
    <property type="match status" value="2"/>
</dbReference>
<proteinExistence type="inferred from homology"/>
<dbReference type="PANTHER" id="PTHR18964:SF149">
    <property type="entry name" value="BIFUNCTIONAL UDP-N-ACETYLGLUCOSAMINE 2-EPIMERASE_N-ACETYLMANNOSAMINE KINASE"/>
    <property type="match status" value="1"/>
</dbReference>
<dbReference type="InterPro" id="IPR049874">
    <property type="entry name" value="ROK_cs"/>
</dbReference>
<comment type="caution">
    <text evidence="2">The sequence shown here is derived from an EMBL/GenBank/DDBJ whole genome shotgun (WGS) entry which is preliminary data.</text>
</comment>
<reference evidence="3" key="1">
    <citation type="journal article" date="2019" name="Int. J. Syst. Evol. Microbiol.">
        <title>The Global Catalogue of Microorganisms (GCM) 10K type strain sequencing project: providing services to taxonomists for standard genome sequencing and annotation.</title>
        <authorList>
            <consortium name="The Broad Institute Genomics Platform"/>
            <consortium name="The Broad Institute Genome Sequencing Center for Infectious Disease"/>
            <person name="Wu L."/>
            <person name="Ma J."/>
        </authorList>
    </citation>
    <scope>NUCLEOTIDE SEQUENCE [LARGE SCALE GENOMIC DNA]</scope>
    <source>
        <strain evidence="3">JCM 11444</strain>
    </source>
</reference>
<comment type="similarity">
    <text evidence="1">Belongs to the ROK (NagC/XylR) family.</text>
</comment>